<dbReference type="EMBL" id="CALTRL010005859">
    <property type="protein sequence ID" value="CAH7687308.1"/>
    <property type="molecule type" value="Genomic_DNA"/>
</dbReference>
<keyword evidence="4" id="KW-1185">Reference proteome</keyword>
<dbReference type="Proteomes" id="UP001153365">
    <property type="component" value="Unassembled WGS sequence"/>
</dbReference>
<feature type="compositionally biased region" description="Basic residues" evidence="1">
    <location>
        <begin position="947"/>
        <end position="959"/>
    </location>
</feature>
<evidence type="ECO:0000256" key="2">
    <source>
        <dbReference type="SAM" id="Phobius"/>
    </source>
</evidence>
<feature type="compositionally biased region" description="Basic residues" evidence="1">
    <location>
        <begin position="1008"/>
        <end position="1019"/>
    </location>
</feature>
<keyword evidence="2" id="KW-0472">Membrane</keyword>
<feature type="compositionally biased region" description="Polar residues" evidence="1">
    <location>
        <begin position="322"/>
        <end position="355"/>
    </location>
</feature>
<gene>
    <name evidence="3" type="ORF">PPACK8108_LOCUS22076</name>
</gene>
<evidence type="ECO:0000313" key="3">
    <source>
        <dbReference type="EMBL" id="CAH7687308.1"/>
    </source>
</evidence>
<feature type="compositionally biased region" description="Low complexity" evidence="1">
    <location>
        <begin position="937"/>
        <end position="946"/>
    </location>
</feature>
<evidence type="ECO:0000313" key="4">
    <source>
        <dbReference type="Proteomes" id="UP001153365"/>
    </source>
</evidence>
<evidence type="ECO:0000256" key="1">
    <source>
        <dbReference type="SAM" id="MobiDB-lite"/>
    </source>
</evidence>
<keyword evidence="2" id="KW-1133">Transmembrane helix</keyword>
<dbReference type="AlphaFoldDB" id="A0AAV0BJ99"/>
<accession>A0AAV0BJ99</accession>
<keyword evidence="2" id="KW-0812">Transmembrane</keyword>
<name>A0AAV0BJ99_PHAPC</name>
<organism evidence="3 4">
    <name type="scientific">Phakopsora pachyrhizi</name>
    <name type="common">Asian soybean rust disease fungus</name>
    <dbReference type="NCBI Taxonomy" id="170000"/>
    <lineage>
        <taxon>Eukaryota</taxon>
        <taxon>Fungi</taxon>
        <taxon>Dikarya</taxon>
        <taxon>Basidiomycota</taxon>
        <taxon>Pucciniomycotina</taxon>
        <taxon>Pucciniomycetes</taxon>
        <taxon>Pucciniales</taxon>
        <taxon>Phakopsoraceae</taxon>
        <taxon>Phakopsora</taxon>
    </lineage>
</organism>
<comment type="caution">
    <text evidence="3">The sequence shown here is derived from an EMBL/GenBank/DDBJ whole genome shotgun (WGS) entry which is preliminary data.</text>
</comment>
<feature type="transmembrane region" description="Helical" evidence="2">
    <location>
        <begin position="434"/>
        <end position="457"/>
    </location>
</feature>
<feature type="compositionally biased region" description="Low complexity" evidence="1">
    <location>
        <begin position="1"/>
        <end position="21"/>
    </location>
</feature>
<proteinExistence type="predicted"/>
<sequence>MSISDKTTSPPSSTSRSLSSPFRDRRGISIASPSHVIDISPSPPIENMRGRFEVASSDATRGFEPDKLKRIEIRKPKFKNMINKASHEAIGLGLGIHTGGESLESLIGATQATSFSGKKPKATFFKGSRLGIPALKGSSRKAEVEKFRFRSNTYRRISTQVDQGYVAEDEDDFRNYEVNQDCSLRKRFKDPNVLSAQKAGPVLVASKLNPLKTPLLYPRGKPMVVPMRENEYVSCKASLTPRSLESHLLIFLLLNFCRNILLLTKDSHKDKNIKVFESISSQSSINKATSLPYFIKPLDSKGRLLENFLRHRTASKRAVESDNAQPVSSTNSQSEISRVPDVSNSSVPNTSNLTYTSATPALSPSPIIQAPQNAESPLLLPSSPVLAVHSPMLNLRDAPGSYSPSAKIMTAFSSPILNTSGTSGTHMSHETTPFLFTMLAGGLGIFGIFLIILAWFWKKNISGSGLGCWKRKTRGTAYDEFMEDEKGWWLGQETDEKPTKRISANSSSDGSDIKSKAIVASSRNSMKFPKSASQAPSIPPIAHLANGKISFDTIQINLLSRPSSIESMKSFHSGTSESETSEKKYNFTHRDSKFLTELEFIPEVCELKTDSSAQAKRNRSDSKSSVFSKASKKSITSIASFILNKAKLENFGTKKKLVDLGISNENYKHYSLNKYRETVQQNVASPVELLQNQAILEAPEHLVSFNAEAPIYEFSSSFSSKGISDSSVIDTTSPQIVFEKSFLDRRSSTLTFTPPAILITDHPSALIPPPPPPPPPASNIRPISILTLLKDYSTANYKSESNLRNDRLSSGSIVLSGSFSDVALGERERSSTGLMFEETAEFVKGSSKRSRVDGTHILSSKGAVVNDNQFTQSAERIEKFASKRSSLASVTSSKTIVELAAVTEDLRALIDADASAEYSWHSPSQFHVSVPDRPPNRASTRSAPTRRSIKSVKRYRPKKTLSIEYESRSTPSSPTDLYDDNSREISVGSVDSIPSDWSLDVISPSTKPFRHVSKPKNSRKKSESGSSLDTVMSAESNSSLYEIASLHTACAIHNSAMEYVLRSPAQPSSRQGSQMMMSIIEEIDNDIYGTE</sequence>
<protein>
    <submittedName>
        <fullName evidence="3">Expressed protein</fullName>
    </submittedName>
</protein>
<feature type="region of interest" description="Disordered" evidence="1">
    <location>
        <begin position="316"/>
        <end position="355"/>
    </location>
</feature>
<feature type="region of interest" description="Disordered" evidence="1">
    <location>
        <begin position="924"/>
        <end position="982"/>
    </location>
</feature>
<reference evidence="3" key="1">
    <citation type="submission" date="2022-06" db="EMBL/GenBank/DDBJ databases">
        <authorList>
            <consortium name="SYNGENTA / RWTH Aachen University"/>
        </authorList>
    </citation>
    <scope>NUCLEOTIDE SEQUENCE</scope>
</reference>
<feature type="region of interest" description="Disordered" evidence="1">
    <location>
        <begin position="1004"/>
        <end position="1030"/>
    </location>
</feature>
<feature type="region of interest" description="Disordered" evidence="1">
    <location>
        <begin position="1"/>
        <end position="44"/>
    </location>
</feature>